<dbReference type="PATRIC" id="fig|1262666.3.peg.2654"/>
<evidence type="ECO:0000313" key="2">
    <source>
        <dbReference type="EMBL" id="EMG36602.1"/>
    </source>
</evidence>
<evidence type="ECO:0008006" key="4">
    <source>
        <dbReference type="Google" id="ProtNLM"/>
    </source>
</evidence>
<feature type="region of interest" description="Disordered" evidence="1">
    <location>
        <begin position="45"/>
        <end position="79"/>
    </location>
</feature>
<dbReference type="AlphaFoldDB" id="M5PQI4"/>
<sequence length="181" mass="20331">MAKWVAQRECARELGCAPSYISKLIKNKGLRTNRKKQVDLDHARAIMEGREDAKPVNGKRAETRDSKDKSETRSLTDERAELTRVKREREEIALAKERGEVVSFQAVELVMAEVLTSLRTQMEGLPAKVSKDLAAMSDLMEIRDYLASQVAEVLAKASLYDLDRLFSKLFGEAESNLGEDA</sequence>
<dbReference type="Proteomes" id="UP000011922">
    <property type="component" value="Unassembled WGS sequence"/>
</dbReference>
<accession>M5PQI4</accession>
<evidence type="ECO:0000256" key="1">
    <source>
        <dbReference type="SAM" id="MobiDB-lite"/>
    </source>
</evidence>
<proteinExistence type="predicted"/>
<protein>
    <recommendedName>
        <fullName evidence="4">Terminase small subunit</fullName>
    </recommendedName>
</protein>
<gene>
    <name evidence="2" type="ORF">PCS_02614</name>
</gene>
<evidence type="ECO:0000313" key="3">
    <source>
        <dbReference type="Proteomes" id="UP000011922"/>
    </source>
</evidence>
<comment type="caution">
    <text evidence="2">The sequence shown here is derived from an EMBL/GenBank/DDBJ whole genome shotgun (WGS) entry which is preliminary data.</text>
</comment>
<dbReference type="EMBL" id="AOSV01000029">
    <property type="protein sequence ID" value="EMG36602.1"/>
    <property type="molecule type" value="Genomic_DNA"/>
</dbReference>
<reference evidence="2 3" key="1">
    <citation type="journal article" date="2013" name="Genome Announc.">
        <title>Draft Genome Sequence for Desulfovibrio africanus Strain PCS.</title>
        <authorList>
            <person name="Brown S.D."/>
            <person name="Utturkar S.M."/>
            <person name="Arkin A.P."/>
            <person name="Deutschbauer A.M."/>
            <person name="Elias D.A."/>
            <person name="Hazen T.C."/>
            <person name="Chakraborty R."/>
        </authorList>
    </citation>
    <scope>NUCLEOTIDE SEQUENCE [LARGE SCALE GENOMIC DNA]</scope>
    <source>
        <strain evidence="2 3">PCS</strain>
    </source>
</reference>
<organism evidence="2 3">
    <name type="scientific">Desulfocurvibacter africanus PCS</name>
    <dbReference type="NCBI Taxonomy" id="1262666"/>
    <lineage>
        <taxon>Bacteria</taxon>
        <taxon>Pseudomonadati</taxon>
        <taxon>Thermodesulfobacteriota</taxon>
        <taxon>Desulfovibrionia</taxon>
        <taxon>Desulfovibrionales</taxon>
        <taxon>Desulfovibrionaceae</taxon>
        <taxon>Desulfocurvibacter</taxon>
    </lineage>
</organism>
<name>M5PQI4_DESAF</name>